<name>Q6AV08_ORYSJ</name>
<reference evidence="3" key="1">
    <citation type="journal article" date="2005" name="Nature">
        <title>The map-based sequence of the rice genome.</title>
        <authorList>
            <consortium name="International rice genome sequencing project (IRGSP)"/>
            <person name="Matsumoto T."/>
            <person name="Wu J."/>
            <person name="Kanamori H."/>
            <person name="Katayose Y."/>
            <person name="Fujisawa M."/>
            <person name="Namiki N."/>
            <person name="Mizuno H."/>
            <person name="Yamamoto K."/>
            <person name="Antonio B.A."/>
            <person name="Baba T."/>
            <person name="Sakata K."/>
            <person name="Nagamura Y."/>
            <person name="Aoki H."/>
            <person name="Arikawa K."/>
            <person name="Arita K."/>
            <person name="Bito T."/>
            <person name="Chiden Y."/>
            <person name="Fujitsuka N."/>
            <person name="Fukunaka R."/>
            <person name="Hamada M."/>
            <person name="Harada C."/>
            <person name="Hayashi A."/>
            <person name="Hijishita S."/>
            <person name="Honda M."/>
            <person name="Hosokawa S."/>
            <person name="Ichikawa Y."/>
            <person name="Idonuma A."/>
            <person name="Iijima M."/>
            <person name="Ikeda M."/>
            <person name="Ikeno M."/>
            <person name="Ito K."/>
            <person name="Ito S."/>
            <person name="Ito T."/>
            <person name="Ito Y."/>
            <person name="Ito Y."/>
            <person name="Iwabuchi A."/>
            <person name="Kamiya K."/>
            <person name="Karasawa W."/>
            <person name="Kurita K."/>
            <person name="Katagiri S."/>
            <person name="Kikuta A."/>
            <person name="Kobayashi H."/>
            <person name="Kobayashi N."/>
            <person name="Machita K."/>
            <person name="Maehara T."/>
            <person name="Masukawa M."/>
            <person name="Mizubayashi T."/>
            <person name="Mukai Y."/>
            <person name="Nagasaki H."/>
            <person name="Nagata Y."/>
            <person name="Naito S."/>
            <person name="Nakashima M."/>
            <person name="Nakama Y."/>
            <person name="Nakamichi Y."/>
            <person name="Nakamura M."/>
            <person name="Meguro A."/>
            <person name="Negishi M."/>
            <person name="Ohta I."/>
            <person name="Ohta T."/>
            <person name="Okamoto M."/>
            <person name="Ono N."/>
            <person name="Saji S."/>
            <person name="Sakaguchi M."/>
            <person name="Sakai K."/>
            <person name="Shibata M."/>
            <person name="Shimokawa T."/>
            <person name="Song J."/>
            <person name="Takazaki Y."/>
            <person name="Terasawa K."/>
            <person name="Tsugane M."/>
            <person name="Tsuji K."/>
            <person name="Ueda S."/>
            <person name="Waki K."/>
            <person name="Yamagata H."/>
            <person name="Yamamoto M."/>
            <person name="Yamamoto S."/>
            <person name="Yamane H."/>
            <person name="Yoshiki S."/>
            <person name="Yoshihara R."/>
            <person name="Yukawa K."/>
            <person name="Zhong H."/>
            <person name="Yano M."/>
            <person name="Yuan Q."/>
            <person name="Ouyang S."/>
            <person name="Liu J."/>
            <person name="Jones K.M."/>
            <person name="Gansberger K."/>
            <person name="Moffat K."/>
            <person name="Hill J."/>
            <person name="Bera J."/>
            <person name="Fadrosh D."/>
            <person name="Jin S."/>
            <person name="Johri S."/>
            <person name="Kim M."/>
            <person name="Overton L."/>
            <person name="Reardon M."/>
            <person name="Tsitrin T."/>
            <person name="Vuong H."/>
            <person name="Weaver B."/>
            <person name="Ciecko A."/>
            <person name="Tallon L."/>
            <person name="Jackson J."/>
            <person name="Pai G."/>
            <person name="Aken S.V."/>
            <person name="Utterback T."/>
            <person name="Reidmuller S."/>
            <person name="Feldblyum T."/>
            <person name="Hsiao J."/>
            <person name="Zismann V."/>
            <person name="Iobst S."/>
            <person name="de Vazeille A.R."/>
            <person name="Buell C.R."/>
            <person name="Ying K."/>
            <person name="Li Y."/>
            <person name="Lu T."/>
            <person name="Huang Y."/>
            <person name="Zhao Q."/>
            <person name="Feng Q."/>
            <person name="Zhang L."/>
            <person name="Zhu J."/>
            <person name="Weng Q."/>
            <person name="Mu J."/>
            <person name="Lu Y."/>
            <person name="Fan D."/>
            <person name="Liu Y."/>
            <person name="Guan J."/>
            <person name="Zhang Y."/>
            <person name="Yu S."/>
            <person name="Liu X."/>
            <person name="Zhang Y."/>
            <person name="Hong G."/>
            <person name="Han B."/>
            <person name="Choisne N."/>
            <person name="Demange N."/>
            <person name="Orjeda G."/>
            <person name="Samain S."/>
            <person name="Cattolico L."/>
            <person name="Pelletier E."/>
            <person name="Couloux A."/>
            <person name="Segurens B."/>
            <person name="Wincker P."/>
            <person name="D'Hont A."/>
            <person name="Scarpelli C."/>
            <person name="Weissenbach J."/>
            <person name="Salanoubat M."/>
            <person name="Quetier F."/>
            <person name="Yu Y."/>
            <person name="Kim H.R."/>
            <person name="Rambo T."/>
            <person name="Currie J."/>
            <person name="Collura K."/>
            <person name="Luo M."/>
            <person name="Yang T."/>
            <person name="Ammiraju J.S.S."/>
            <person name="Engler F."/>
            <person name="Soderlund C."/>
            <person name="Wing R.A."/>
            <person name="Palmer L.E."/>
            <person name="de la Bastide M."/>
            <person name="Spiegel L."/>
            <person name="Nascimento L."/>
            <person name="Zutavern T."/>
            <person name="O'Shaughnessy A."/>
            <person name="Dike S."/>
            <person name="Dedhia N."/>
            <person name="Preston R."/>
            <person name="Balija V."/>
            <person name="McCombie W.R."/>
            <person name="Chow T."/>
            <person name="Chen H."/>
            <person name="Chung M."/>
            <person name="Chen C."/>
            <person name="Shaw J."/>
            <person name="Wu H."/>
            <person name="Hsiao K."/>
            <person name="Chao Y."/>
            <person name="Chu M."/>
            <person name="Cheng C."/>
            <person name="Hour A."/>
            <person name="Lee P."/>
            <person name="Lin S."/>
            <person name="Lin Y."/>
            <person name="Liou J."/>
            <person name="Liu S."/>
            <person name="Hsing Y."/>
            <person name="Raghuvanshi S."/>
            <person name="Mohanty A."/>
            <person name="Bharti A.K."/>
            <person name="Gaur A."/>
            <person name="Gupta V."/>
            <person name="Kumar D."/>
            <person name="Ravi V."/>
            <person name="Vij S."/>
            <person name="Kapur A."/>
            <person name="Khurana P."/>
            <person name="Khurana P."/>
            <person name="Khurana J.P."/>
            <person name="Tyagi A.K."/>
            <person name="Gaikwad K."/>
            <person name="Singh A."/>
            <person name="Dalal V."/>
            <person name="Srivastava S."/>
            <person name="Dixit A."/>
            <person name="Pal A.K."/>
            <person name="Ghazi I.A."/>
            <person name="Yadav M."/>
            <person name="Pandit A."/>
            <person name="Bhargava A."/>
            <person name="Sureshbabu K."/>
            <person name="Batra K."/>
            <person name="Sharma T.R."/>
            <person name="Mohapatra T."/>
            <person name="Singh N.K."/>
            <person name="Messing J."/>
            <person name="Nelson A.B."/>
            <person name="Fuks G."/>
            <person name="Kavchok S."/>
            <person name="Keizer G."/>
            <person name="Linton E."/>
            <person name="Llaca V."/>
            <person name="Song R."/>
            <person name="Tanyolac B."/>
            <person name="Young S."/>
            <person name="Ho-Il K."/>
            <person name="Hahn J.H."/>
            <person name="Sangsakoo G."/>
            <person name="Vanavichit A."/>
            <person name="de Mattos Luiz.A.T."/>
            <person name="Zimmer P.D."/>
            <person name="Malone G."/>
            <person name="Dellagostin O."/>
            <person name="de Oliveira A.C."/>
            <person name="Bevan M."/>
            <person name="Bancroft I."/>
            <person name="Minx P."/>
            <person name="Cordum H."/>
            <person name="Wilson R."/>
            <person name="Cheng Z."/>
            <person name="Jin W."/>
            <person name="Jiang J."/>
            <person name="Leong S.A."/>
            <person name="Iwama H."/>
            <person name="Gojobori T."/>
            <person name="Itoh T."/>
            <person name="Niimura Y."/>
            <person name="Fujii Y."/>
            <person name="Habara T."/>
            <person name="Sakai H."/>
            <person name="Sato Y."/>
            <person name="Wilson G."/>
            <person name="Kumar K."/>
            <person name="McCouch S."/>
            <person name="Juretic N."/>
            <person name="Hoen D."/>
            <person name="Wright S."/>
            <person name="Bruskiewich R."/>
            <person name="Bureau T."/>
            <person name="Miyao A."/>
            <person name="Hirochika H."/>
            <person name="Nishikawa T."/>
            <person name="Kadowaki K."/>
            <person name="Sugiura M."/>
            <person name="Burr B."/>
            <person name="Sasaki T."/>
        </authorList>
    </citation>
    <scope>NUCLEOTIDE SEQUENCE [LARGE SCALE GENOMIC DNA]</scope>
    <source>
        <strain evidence="3">cv. Nipponbare</strain>
    </source>
</reference>
<sequence>MIQSNKFKNLNSRFASLGTGMTQRYKFRRARGPSLSCADVAGWQEDINTFHISPMRKSPCFRLRLGWQTVETDTHGRRVEYQGVQKLLVAAAYCQISGVCRAARETRRRRMELGGEHGGVAGWLQLAASGSGSNRTGRKWHGDGDGGGRKGATSSSLLISLPSQPPMADPGNTAVHADLPFHLHLLPFSIHLHSVDVKTRGLGDLLNSSAGPKFTFGTLSMRGNHLEAYQLNLMTYTKSYCRNRLYRLTQPDSDLADPDRSRFGLQLILTLFPQQSSSLIPL</sequence>
<accession>Q6AV08</accession>
<dbReference type="AlphaFoldDB" id="Q6AV08"/>
<evidence type="ECO:0000256" key="1">
    <source>
        <dbReference type="SAM" id="MobiDB-lite"/>
    </source>
</evidence>
<organism evidence="2 3">
    <name type="scientific">Oryza sativa subsp. japonica</name>
    <name type="common">Rice</name>
    <dbReference type="NCBI Taxonomy" id="39947"/>
    <lineage>
        <taxon>Eukaryota</taxon>
        <taxon>Viridiplantae</taxon>
        <taxon>Streptophyta</taxon>
        <taxon>Embryophyta</taxon>
        <taxon>Tracheophyta</taxon>
        <taxon>Spermatophyta</taxon>
        <taxon>Magnoliopsida</taxon>
        <taxon>Liliopsida</taxon>
        <taxon>Poales</taxon>
        <taxon>Poaceae</taxon>
        <taxon>BOP clade</taxon>
        <taxon>Oryzoideae</taxon>
        <taxon>Oryzeae</taxon>
        <taxon>Oryzinae</taxon>
        <taxon>Oryza</taxon>
        <taxon>Oryza sativa</taxon>
    </lineage>
</organism>
<gene>
    <name evidence="2" type="ORF">OJ1354_D07.13</name>
</gene>
<reference evidence="3" key="2">
    <citation type="journal article" date="2008" name="Nucleic Acids Res.">
        <title>The rice annotation project database (RAP-DB): 2008 update.</title>
        <authorList>
            <consortium name="The rice annotation project (RAP)"/>
        </authorList>
    </citation>
    <scope>GENOME REANNOTATION</scope>
    <source>
        <strain evidence="3">cv. Nipponbare</strain>
    </source>
</reference>
<dbReference type="EMBL" id="AC108501">
    <property type="protein sequence ID" value="AAT77334.1"/>
    <property type="molecule type" value="Genomic_DNA"/>
</dbReference>
<dbReference type="Proteomes" id="UP000000763">
    <property type="component" value="Chromosome 5"/>
</dbReference>
<protein>
    <submittedName>
        <fullName evidence="2">Uncharacterized protein</fullName>
    </submittedName>
</protein>
<feature type="region of interest" description="Disordered" evidence="1">
    <location>
        <begin position="130"/>
        <end position="157"/>
    </location>
</feature>
<proteinExistence type="predicted"/>
<evidence type="ECO:0000313" key="2">
    <source>
        <dbReference type="EMBL" id="AAT77334.1"/>
    </source>
</evidence>
<evidence type="ECO:0000313" key="3">
    <source>
        <dbReference type="Proteomes" id="UP000000763"/>
    </source>
</evidence>